<evidence type="ECO:0000313" key="1">
    <source>
        <dbReference type="EMBL" id="NUX99531.1"/>
    </source>
</evidence>
<reference evidence="1 2" key="1">
    <citation type="submission" date="2020-02" db="EMBL/GenBank/DDBJ databases">
        <title>Paraburkholderia simonii sp. nov. and Paraburkholderia youngii sp. nov. Brazilian and Mexican Mimosa-associated rhizobia.</title>
        <authorList>
            <person name="Mavima L."/>
            <person name="Beukes C.W."/>
            <person name="Chan W.Y."/>
            <person name="Palmer M."/>
            <person name="De Meyer S.E."/>
            <person name="James E.K."/>
            <person name="Venter S.N."/>
            <person name="Steenkamp E.T."/>
        </authorList>
    </citation>
    <scope>NUCLEOTIDE SEQUENCE [LARGE SCALE GENOMIC DNA]</scope>
    <source>
        <strain evidence="1 2">JPY169</strain>
    </source>
</reference>
<name>A0A7Y6JW24_9BURK</name>
<evidence type="ECO:0008006" key="3">
    <source>
        <dbReference type="Google" id="ProtNLM"/>
    </source>
</evidence>
<accession>A0A7Y6JW24</accession>
<gene>
    <name evidence="1" type="ORF">G5S42_07310</name>
</gene>
<dbReference type="GeneID" id="301100148"/>
<dbReference type="EMBL" id="JAALDK010000001">
    <property type="protein sequence ID" value="NUX99531.1"/>
    <property type="molecule type" value="Genomic_DNA"/>
</dbReference>
<organism evidence="1 2">
    <name type="scientific">Paraburkholderia youngii</name>
    <dbReference type="NCBI Taxonomy" id="2782701"/>
    <lineage>
        <taxon>Bacteria</taxon>
        <taxon>Pseudomonadati</taxon>
        <taxon>Pseudomonadota</taxon>
        <taxon>Betaproteobacteria</taxon>
        <taxon>Burkholderiales</taxon>
        <taxon>Burkholderiaceae</taxon>
        <taxon>Paraburkholderia</taxon>
    </lineage>
</organism>
<evidence type="ECO:0000313" key="2">
    <source>
        <dbReference type="Proteomes" id="UP000594380"/>
    </source>
</evidence>
<dbReference type="RefSeq" id="WP_176106158.1">
    <property type="nucleotide sequence ID" value="NZ_JAALDK010000001.1"/>
</dbReference>
<comment type="caution">
    <text evidence="1">The sequence shown here is derived from an EMBL/GenBank/DDBJ whole genome shotgun (WGS) entry which is preliminary data.</text>
</comment>
<sequence length="145" mass="15800">MEKAQRDDRTKVEAAPLRDGMEAKAAQAVLNGTNWLTAQTVGKRESAGVSTEAADQWQAEGKVFAIEWAGETLYPGYVFDVLGNPIAEMVEILKVFKGYTPLRIASWFESTNSMLHGKRPREVITSAPSAVLEAARDHVAGEVHG</sequence>
<dbReference type="AlphaFoldDB" id="A0A7Y6JW24"/>
<protein>
    <recommendedName>
        <fullName evidence="3">DUF2384 domain-containing protein</fullName>
    </recommendedName>
</protein>
<proteinExistence type="predicted"/>
<dbReference type="Proteomes" id="UP000594380">
    <property type="component" value="Unassembled WGS sequence"/>
</dbReference>